<evidence type="ECO:0000313" key="3">
    <source>
        <dbReference type="Proteomes" id="UP000309450"/>
    </source>
</evidence>
<comment type="caution">
    <text evidence="2">The sequence shown here is derived from an EMBL/GenBank/DDBJ whole genome shotgun (WGS) entry which is preliminary data.</text>
</comment>
<evidence type="ECO:0000259" key="1">
    <source>
        <dbReference type="Pfam" id="PF00149"/>
    </source>
</evidence>
<dbReference type="AlphaFoldDB" id="A0A4S3MT28"/>
<dbReference type="InterPro" id="IPR050126">
    <property type="entry name" value="Ap4A_hydrolase"/>
</dbReference>
<dbReference type="GO" id="GO:0110154">
    <property type="term" value="P:RNA decapping"/>
    <property type="evidence" value="ECO:0007669"/>
    <property type="project" value="TreeGrafter"/>
</dbReference>
<evidence type="ECO:0000313" key="2">
    <source>
        <dbReference type="EMBL" id="THD85756.1"/>
    </source>
</evidence>
<dbReference type="InterPro" id="IPR004843">
    <property type="entry name" value="Calcineurin-like_PHP"/>
</dbReference>
<proteinExistence type="predicted"/>
<sequence>MRAYAIGDIHGHLDLLKGAHDRIAADQAVHGPAPVIHVGDMVDRGPDSRGVIDWLMQGQADGRDWTVLKGNHDRMFHIYLTAIDARDPGLRAEFSWLHPRIGGAATLASYGVANAGDRPLAPVFDEAVKAVPQTHRDWLERLPGWHRLGEVVFVHAGIRPGVAMEDQTETDLCWIRAPFLDFTGDHGALVVHGHTHLDAPTHYGNRVNIDSGAAYGGPLTAIVIEGREVFHLTEAGRVPLHPKTA</sequence>
<reference evidence="2 3" key="1">
    <citation type="submission" date="2019-04" db="EMBL/GenBank/DDBJ databases">
        <title>Draft genome sequence of Gemmobacter aestuarii sp. nov.</title>
        <authorList>
            <person name="Hameed A."/>
            <person name="Lin S.-Y."/>
            <person name="Shahina M."/>
            <person name="Lai W.-A."/>
            <person name="Young C.-C."/>
        </authorList>
    </citation>
    <scope>NUCLEOTIDE SEQUENCE [LARGE SCALE GENOMIC DNA]</scope>
    <source>
        <strain evidence="2 3">CC-PW-75</strain>
    </source>
</reference>
<gene>
    <name evidence="2" type="ORF">E7811_08725</name>
</gene>
<dbReference type="Gene3D" id="3.60.21.10">
    <property type="match status" value="1"/>
</dbReference>
<organism evidence="2 3">
    <name type="scientific">Aliigemmobacter aestuarii</name>
    <dbReference type="NCBI Taxonomy" id="1445661"/>
    <lineage>
        <taxon>Bacteria</taxon>
        <taxon>Pseudomonadati</taxon>
        <taxon>Pseudomonadota</taxon>
        <taxon>Alphaproteobacteria</taxon>
        <taxon>Rhodobacterales</taxon>
        <taxon>Paracoccaceae</taxon>
        <taxon>Aliigemmobacter</taxon>
    </lineage>
</organism>
<dbReference type="EMBL" id="SSND01000001">
    <property type="protein sequence ID" value="THD85756.1"/>
    <property type="molecule type" value="Genomic_DNA"/>
</dbReference>
<name>A0A4S3MT28_9RHOB</name>
<dbReference type="SUPFAM" id="SSF56300">
    <property type="entry name" value="Metallo-dependent phosphatases"/>
    <property type="match status" value="1"/>
</dbReference>
<dbReference type="GO" id="GO:0008803">
    <property type="term" value="F:bis(5'-nucleosyl)-tetraphosphatase (symmetrical) activity"/>
    <property type="evidence" value="ECO:0007669"/>
    <property type="project" value="TreeGrafter"/>
</dbReference>
<dbReference type="OrthoDB" id="9807890at2"/>
<dbReference type="GO" id="GO:0016791">
    <property type="term" value="F:phosphatase activity"/>
    <property type="evidence" value="ECO:0007669"/>
    <property type="project" value="TreeGrafter"/>
</dbReference>
<dbReference type="InterPro" id="IPR029052">
    <property type="entry name" value="Metallo-depent_PP-like"/>
</dbReference>
<dbReference type="Proteomes" id="UP000309450">
    <property type="component" value="Unassembled WGS sequence"/>
</dbReference>
<protein>
    <submittedName>
        <fullName evidence="2">Serine/threonine protein phosphatase</fullName>
    </submittedName>
</protein>
<keyword evidence="3" id="KW-1185">Reference proteome</keyword>
<dbReference type="PANTHER" id="PTHR42850:SF4">
    <property type="entry name" value="ZINC-DEPENDENT ENDOPOLYPHOSPHATASE"/>
    <property type="match status" value="1"/>
</dbReference>
<dbReference type="RefSeq" id="WP_136394127.1">
    <property type="nucleotide sequence ID" value="NZ_SSND01000001.1"/>
</dbReference>
<feature type="domain" description="Calcineurin-like phosphoesterase" evidence="1">
    <location>
        <begin position="1"/>
        <end position="196"/>
    </location>
</feature>
<dbReference type="Pfam" id="PF00149">
    <property type="entry name" value="Metallophos"/>
    <property type="match status" value="1"/>
</dbReference>
<dbReference type="GO" id="GO:0005737">
    <property type="term" value="C:cytoplasm"/>
    <property type="evidence" value="ECO:0007669"/>
    <property type="project" value="TreeGrafter"/>
</dbReference>
<dbReference type="PANTHER" id="PTHR42850">
    <property type="entry name" value="METALLOPHOSPHOESTERASE"/>
    <property type="match status" value="1"/>
</dbReference>
<accession>A0A4S3MT28</accession>